<keyword evidence="2" id="KW-0812">Transmembrane</keyword>
<organism evidence="3 4">
    <name type="scientific">Paenibacillus wenxiniae</name>
    <dbReference type="NCBI Taxonomy" id="1636843"/>
    <lineage>
        <taxon>Bacteria</taxon>
        <taxon>Bacillati</taxon>
        <taxon>Bacillota</taxon>
        <taxon>Bacilli</taxon>
        <taxon>Bacillales</taxon>
        <taxon>Paenibacillaceae</taxon>
        <taxon>Paenibacillus</taxon>
    </lineage>
</organism>
<feature type="transmembrane region" description="Helical" evidence="2">
    <location>
        <begin position="88"/>
        <end position="108"/>
    </location>
</feature>
<sequence>MSERLSRLKRYGTHRDEGLLTSGRIKIPGSRSKRSTRTVRKASYQPLQPNGEAAEHELGEEGAEEDDKDYAPRSTIYPSRKIKLAKFFYGYLIFMFVVLTGMLLWWGFKLSGFTLTWSWFKQIMM</sequence>
<evidence type="ECO:0000256" key="1">
    <source>
        <dbReference type="SAM" id="MobiDB-lite"/>
    </source>
</evidence>
<keyword evidence="2" id="KW-1133">Transmembrane helix</keyword>
<accession>A0ABW4RGZ0</accession>
<dbReference type="Proteomes" id="UP001597233">
    <property type="component" value="Unassembled WGS sequence"/>
</dbReference>
<evidence type="ECO:0000313" key="4">
    <source>
        <dbReference type="Proteomes" id="UP001597233"/>
    </source>
</evidence>
<reference evidence="4" key="1">
    <citation type="journal article" date="2019" name="Int. J. Syst. Evol. Microbiol.">
        <title>The Global Catalogue of Microorganisms (GCM) 10K type strain sequencing project: providing services to taxonomists for standard genome sequencing and annotation.</title>
        <authorList>
            <consortium name="The Broad Institute Genomics Platform"/>
            <consortium name="The Broad Institute Genome Sequencing Center for Infectious Disease"/>
            <person name="Wu L."/>
            <person name="Ma J."/>
        </authorList>
    </citation>
    <scope>NUCLEOTIDE SEQUENCE [LARGE SCALE GENOMIC DNA]</scope>
    <source>
        <strain evidence="4">CCUG 54950</strain>
    </source>
</reference>
<gene>
    <name evidence="3" type="ORF">ACFSC9_06150</name>
</gene>
<evidence type="ECO:0000256" key="2">
    <source>
        <dbReference type="SAM" id="Phobius"/>
    </source>
</evidence>
<dbReference type="EMBL" id="JBHUEH010000011">
    <property type="protein sequence ID" value="MFD1885105.1"/>
    <property type="molecule type" value="Genomic_DNA"/>
</dbReference>
<comment type="caution">
    <text evidence="3">The sequence shown here is derived from an EMBL/GenBank/DDBJ whole genome shotgun (WGS) entry which is preliminary data.</text>
</comment>
<feature type="region of interest" description="Disordered" evidence="1">
    <location>
        <begin position="24"/>
        <end position="72"/>
    </location>
</feature>
<proteinExistence type="predicted"/>
<protein>
    <submittedName>
        <fullName evidence="3">Uncharacterized protein</fullName>
    </submittedName>
</protein>
<keyword evidence="2" id="KW-0472">Membrane</keyword>
<keyword evidence="4" id="KW-1185">Reference proteome</keyword>
<feature type="compositionally biased region" description="Basic residues" evidence="1">
    <location>
        <begin position="31"/>
        <end position="40"/>
    </location>
</feature>
<name>A0ABW4RGZ0_9BACL</name>
<evidence type="ECO:0000313" key="3">
    <source>
        <dbReference type="EMBL" id="MFD1885105.1"/>
    </source>
</evidence>
<dbReference type="RefSeq" id="WP_347325959.1">
    <property type="nucleotide sequence ID" value="NZ_JBCGUH010000008.1"/>
</dbReference>